<accession>A0ACB6R362</accession>
<organism evidence="1 2">
    <name type="scientific">Lindgomyces ingoldianus</name>
    <dbReference type="NCBI Taxonomy" id="673940"/>
    <lineage>
        <taxon>Eukaryota</taxon>
        <taxon>Fungi</taxon>
        <taxon>Dikarya</taxon>
        <taxon>Ascomycota</taxon>
        <taxon>Pezizomycotina</taxon>
        <taxon>Dothideomycetes</taxon>
        <taxon>Pleosporomycetidae</taxon>
        <taxon>Pleosporales</taxon>
        <taxon>Lindgomycetaceae</taxon>
        <taxon>Lindgomyces</taxon>
    </lineage>
</organism>
<evidence type="ECO:0000313" key="1">
    <source>
        <dbReference type="EMBL" id="KAF2473718.1"/>
    </source>
</evidence>
<proteinExistence type="predicted"/>
<gene>
    <name evidence="1" type="ORF">BDR25DRAFT_352220</name>
</gene>
<reference evidence="1" key="1">
    <citation type="journal article" date="2020" name="Stud. Mycol.">
        <title>101 Dothideomycetes genomes: a test case for predicting lifestyles and emergence of pathogens.</title>
        <authorList>
            <person name="Haridas S."/>
            <person name="Albert R."/>
            <person name="Binder M."/>
            <person name="Bloem J."/>
            <person name="Labutti K."/>
            <person name="Salamov A."/>
            <person name="Andreopoulos B."/>
            <person name="Baker S."/>
            <person name="Barry K."/>
            <person name="Bills G."/>
            <person name="Bluhm B."/>
            <person name="Cannon C."/>
            <person name="Castanera R."/>
            <person name="Culley D."/>
            <person name="Daum C."/>
            <person name="Ezra D."/>
            <person name="Gonzalez J."/>
            <person name="Henrissat B."/>
            <person name="Kuo A."/>
            <person name="Liang C."/>
            <person name="Lipzen A."/>
            <person name="Lutzoni F."/>
            <person name="Magnuson J."/>
            <person name="Mondo S."/>
            <person name="Nolan M."/>
            <person name="Ohm R."/>
            <person name="Pangilinan J."/>
            <person name="Park H.-J."/>
            <person name="Ramirez L."/>
            <person name="Alfaro M."/>
            <person name="Sun H."/>
            <person name="Tritt A."/>
            <person name="Yoshinaga Y."/>
            <person name="Zwiers L.-H."/>
            <person name="Turgeon B."/>
            <person name="Goodwin S."/>
            <person name="Spatafora J."/>
            <person name="Crous P."/>
            <person name="Grigoriev I."/>
        </authorList>
    </citation>
    <scope>NUCLEOTIDE SEQUENCE</scope>
    <source>
        <strain evidence="1">ATCC 200398</strain>
    </source>
</reference>
<dbReference type="EMBL" id="MU003499">
    <property type="protein sequence ID" value="KAF2473718.1"/>
    <property type="molecule type" value="Genomic_DNA"/>
</dbReference>
<dbReference type="Proteomes" id="UP000799755">
    <property type="component" value="Unassembled WGS sequence"/>
</dbReference>
<protein>
    <submittedName>
        <fullName evidence="1">Uncharacterized protein</fullName>
    </submittedName>
</protein>
<keyword evidence="2" id="KW-1185">Reference proteome</keyword>
<comment type="caution">
    <text evidence="1">The sequence shown here is derived from an EMBL/GenBank/DDBJ whole genome shotgun (WGS) entry which is preliminary data.</text>
</comment>
<evidence type="ECO:0000313" key="2">
    <source>
        <dbReference type="Proteomes" id="UP000799755"/>
    </source>
</evidence>
<sequence>MAGNVRERFSYGAVGRGRGALRRASKAVRQTSNSPIHTGGGDSKGKRFNSSWADRGGSRQQRAEGYATQHVVVTLQLMLRAGQAFPYPRSSLAAEHPKFTKHAWTIQNPTCVSAQPRLCPSTRHASARDPETAVAAAKALYCCVAEQGYSPLILHSAPWHPMKAESSLAFRKVAEIPSASFTFPSLRKVSTRRVVPAIPGYPKRRCAITSEAQGPSIDIIYFPHSSQNPILPLQQDGRDQATRNKKHLPIFMNFATMLTPGFPSLSRVAFLIRAGPSHERATSVSHQTDKIRAQIVDLVRASHPLMEGPPYSLVDHFSSSYECRICSCVRSFVFGLFSIFYFSLAVVVDRQVLGNRCQPMLVANQNYNQPEGATSFPTQLESILMPFLVSSHYNDVSRVVHFRPERMKCANKLLLTASNVLIHFQTMVSVPPRLKGAFPFWLALKGRLPFGMVSPQLPTNRAGWQLTATCLPGSRHVRTLLTTSYLTANSSRIRNGLHSTALFRSRNFGATWILKTQPETSRLANIAATPQQSMKQTLQQVNTLKGSELQISIMCELQNPLLKSSNWTKEDPLKRTLNSWPVCGDVNARKLNFFVVTFLPCDLYQLHTLFPSWYHIPQY</sequence>
<name>A0ACB6R362_9PLEO</name>